<dbReference type="RefSeq" id="WP_150669811.1">
    <property type="nucleotide sequence ID" value="NZ_CABPSB010000011.1"/>
</dbReference>
<gene>
    <name evidence="3" type="ORF">PAN31108_03218</name>
</gene>
<dbReference type="AlphaFoldDB" id="A0A5E4WEA2"/>
<dbReference type="Gene3D" id="3.40.1610.10">
    <property type="entry name" value="CV3147-like domain"/>
    <property type="match status" value="1"/>
</dbReference>
<dbReference type="EMBL" id="CABPSB010000011">
    <property type="protein sequence ID" value="VVE22751.1"/>
    <property type="molecule type" value="Genomic_DNA"/>
</dbReference>
<evidence type="ECO:0000259" key="2">
    <source>
        <dbReference type="Pfam" id="PF20906"/>
    </source>
</evidence>
<feature type="domain" description="S-Me-THD-like C-terminal" evidence="2">
    <location>
        <begin position="175"/>
        <end position="325"/>
    </location>
</feature>
<reference evidence="3 4" key="1">
    <citation type="submission" date="2019-08" db="EMBL/GenBank/DDBJ databases">
        <authorList>
            <person name="Peeters C."/>
        </authorList>
    </citation>
    <scope>NUCLEOTIDE SEQUENCE [LARGE SCALE GENOMIC DNA]</scope>
    <source>
        <strain evidence="3 4">LMG 31108</strain>
    </source>
</reference>
<dbReference type="OrthoDB" id="7441206at2"/>
<dbReference type="InterPro" id="IPR010318">
    <property type="entry name" value="S-Me-THD_N"/>
</dbReference>
<dbReference type="InterPro" id="IPR027479">
    <property type="entry name" value="S-Me-THD_N_sf"/>
</dbReference>
<dbReference type="SUPFAM" id="SSF160991">
    <property type="entry name" value="CV3147-like"/>
    <property type="match status" value="1"/>
</dbReference>
<name>A0A5E4WEA2_9BURK</name>
<dbReference type="Proteomes" id="UP000406256">
    <property type="component" value="Unassembled WGS sequence"/>
</dbReference>
<evidence type="ECO:0000259" key="1">
    <source>
        <dbReference type="Pfam" id="PF06032"/>
    </source>
</evidence>
<organism evidence="3 4">
    <name type="scientific">Pandoraea anhela</name>
    <dbReference type="NCBI Taxonomy" id="2508295"/>
    <lineage>
        <taxon>Bacteria</taxon>
        <taxon>Pseudomonadati</taxon>
        <taxon>Pseudomonadota</taxon>
        <taxon>Betaproteobacteria</taxon>
        <taxon>Burkholderiales</taxon>
        <taxon>Burkholderiaceae</taxon>
        <taxon>Pandoraea</taxon>
    </lineage>
</organism>
<dbReference type="InterPro" id="IPR048350">
    <property type="entry name" value="S-Me-THD-like_C"/>
</dbReference>
<protein>
    <submittedName>
        <fullName evidence="3">Uncharacterized protein</fullName>
    </submittedName>
</protein>
<feature type="domain" description="S-Me-THD N-terminal" evidence="1">
    <location>
        <begin position="15"/>
        <end position="149"/>
    </location>
</feature>
<accession>A0A5E4WEA2</accession>
<dbReference type="Pfam" id="PF20906">
    <property type="entry name" value="S-Me-THD_C"/>
    <property type="match status" value="1"/>
</dbReference>
<proteinExistence type="predicted"/>
<evidence type="ECO:0000313" key="4">
    <source>
        <dbReference type="Proteomes" id="UP000406256"/>
    </source>
</evidence>
<dbReference type="Pfam" id="PF06032">
    <property type="entry name" value="S-Me-THD_N"/>
    <property type="match status" value="1"/>
</dbReference>
<keyword evidence="4" id="KW-1185">Reference proteome</keyword>
<dbReference type="InterPro" id="IPR024071">
    <property type="entry name" value="S-Me-THD_C_sf"/>
</dbReference>
<dbReference type="Gene3D" id="2.40.390.10">
    <property type="entry name" value="CV3147-like"/>
    <property type="match status" value="1"/>
</dbReference>
<sequence>MSLLINSDNMGAALMGGLILSAGGSGERKAERNRALAQMALITGPLILKQLDELKDDAQIIVATGVSAPGFGAGHAGPEDAVESARMLLRHTGFKHPAGVMPAHVPGVLAWVQAAVLGLPLIDAATNGRGHPTLMLGSMSAPGDDPVSICQAGCGGARDSRITVLTTGPLPMTAAVMRAASIENRGTLHATRGPYSAAFVKKGGAPGAVSRAMAIGSTWLDAPRGMPQIEAVAECLGGEVVALGRVARCDVTYRNGYDIGRVAIWDGGNTLELNACNEWMTAAYGGFRIATFPDLICTFDPESGKPLAVSEMTVDRRVAVVRCASTALPVGAGARDPAALAEVSQLMGVSMQA</sequence>
<evidence type="ECO:0000313" key="3">
    <source>
        <dbReference type="EMBL" id="VVE22751.1"/>
    </source>
</evidence>